<name>A0ABU5PL81_9BACL</name>
<dbReference type="RefSeq" id="WP_323077394.1">
    <property type="nucleotide sequence ID" value="NZ_CBCSKM010000018.1"/>
</dbReference>
<organism evidence="1 2">
    <name type="scientific">Paenibacillus phoenicis</name>
    <dbReference type="NCBI Taxonomy" id="554117"/>
    <lineage>
        <taxon>Bacteria</taxon>
        <taxon>Bacillati</taxon>
        <taxon>Bacillota</taxon>
        <taxon>Bacilli</taxon>
        <taxon>Bacillales</taxon>
        <taxon>Paenibacillaceae</taxon>
        <taxon>Paenibacillus</taxon>
    </lineage>
</organism>
<evidence type="ECO:0008006" key="3">
    <source>
        <dbReference type="Google" id="ProtNLM"/>
    </source>
</evidence>
<accession>A0ABU5PL81</accession>
<protein>
    <recommendedName>
        <fullName evidence="3">Regulatory protein RecX</fullName>
    </recommendedName>
</protein>
<gene>
    <name evidence="1" type="ORF">U9M73_11640</name>
</gene>
<dbReference type="Proteomes" id="UP001292216">
    <property type="component" value="Unassembled WGS sequence"/>
</dbReference>
<dbReference type="EMBL" id="JAYERP010000001">
    <property type="protein sequence ID" value="MEA3570651.1"/>
    <property type="molecule type" value="Genomic_DNA"/>
</dbReference>
<evidence type="ECO:0000313" key="2">
    <source>
        <dbReference type="Proteomes" id="UP001292216"/>
    </source>
</evidence>
<reference evidence="1 2" key="1">
    <citation type="submission" date="2023-12" db="EMBL/GenBank/DDBJ databases">
        <title>Whole genome sequencing of Paenibacillus phoenicis isolated from the Phoenix Mars Lander spacecraft assembly facility.</title>
        <authorList>
            <person name="Garcia A."/>
            <person name="Venkateswaran K."/>
        </authorList>
    </citation>
    <scope>NUCLEOTIDE SEQUENCE [LARGE SCALE GENOMIC DNA]</scope>
    <source>
        <strain evidence="1 2">3PO2SA</strain>
    </source>
</reference>
<evidence type="ECO:0000313" key="1">
    <source>
        <dbReference type="EMBL" id="MEA3570651.1"/>
    </source>
</evidence>
<sequence length="59" mass="7093">MRTDFDPVKMERLTRRDAMIRFVVEDLEKRGHSRKKALELAFNGYVLDDSAMIREYEKD</sequence>
<comment type="caution">
    <text evidence="1">The sequence shown here is derived from an EMBL/GenBank/DDBJ whole genome shotgun (WGS) entry which is preliminary data.</text>
</comment>
<keyword evidence="2" id="KW-1185">Reference proteome</keyword>
<proteinExistence type="predicted"/>